<organism evidence="2 3">
    <name type="scientific">Eumeta variegata</name>
    <name type="common">Bagworm moth</name>
    <name type="synonym">Eumeta japonica</name>
    <dbReference type="NCBI Taxonomy" id="151549"/>
    <lineage>
        <taxon>Eukaryota</taxon>
        <taxon>Metazoa</taxon>
        <taxon>Ecdysozoa</taxon>
        <taxon>Arthropoda</taxon>
        <taxon>Hexapoda</taxon>
        <taxon>Insecta</taxon>
        <taxon>Pterygota</taxon>
        <taxon>Neoptera</taxon>
        <taxon>Endopterygota</taxon>
        <taxon>Lepidoptera</taxon>
        <taxon>Glossata</taxon>
        <taxon>Ditrysia</taxon>
        <taxon>Tineoidea</taxon>
        <taxon>Psychidae</taxon>
        <taxon>Oiketicinae</taxon>
        <taxon>Eumeta</taxon>
    </lineage>
</organism>
<evidence type="ECO:0000256" key="1">
    <source>
        <dbReference type="SAM" id="MobiDB-lite"/>
    </source>
</evidence>
<comment type="caution">
    <text evidence="2">The sequence shown here is derived from an EMBL/GenBank/DDBJ whole genome shotgun (WGS) entry which is preliminary data.</text>
</comment>
<proteinExistence type="predicted"/>
<evidence type="ECO:0000313" key="3">
    <source>
        <dbReference type="Proteomes" id="UP000299102"/>
    </source>
</evidence>
<sequence>MPSQEAGNALVIALGLQGAKKTQGQQTQNTLSHNPNPKVGKAMVDEKNSPVVIFRGTHRKSTDLSDTAQLAIFIGDVDKEFTITEELLALQPLKVQKALSTTEASRGGRLCAADSRPLSRRRKKKVKQTFLRRIKHRRSGENIKDQRVSAPVRP</sequence>
<keyword evidence="3" id="KW-1185">Reference proteome</keyword>
<gene>
    <name evidence="2" type="ORF">EVAR_51672_1</name>
</gene>
<dbReference type="Proteomes" id="UP000299102">
    <property type="component" value="Unassembled WGS sequence"/>
</dbReference>
<evidence type="ECO:0000313" key="2">
    <source>
        <dbReference type="EMBL" id="GBP70349.1"/>
    </source>
</evidence>
<reference evidence="2 3" key="1">
    <citation type="journal article" date="2019" name="Commun. Biol.">
        <title>The bagworm genome reveals a unique fibroin gene that provides high tensile strength.</title>
        <authorList>
            <person name="Kono N."/>
            <person name="Nakamura H."/>
            <person name="Ohtoshi R."/>
            <person name="Tomita M."/>
            <person name="Numata K."/>
            <person name="Arakawa K."/>
        </authorList>
    </citation>
    <scope>NUCLEOTIDE SEQUENCE [LARGE SCALE GENOMIC DNA]</scope>
</reference>
<protein>
    <submittedName>
        <fullName evidence="2">Uncharacterized protein</fullName>
    </submittedName>
</protein>
<feature type="region of interest" description="Disordered" evidence="1">
    <location>
        <begin position="134"/>
        <end position="154"/>
    </location>
</feature>
<dbReference type="OrthoDB" id="6611647at2759"/>
<dbReference type="EMBL" id="BGZK01001071">
    <property type="protein sequence ID" value="GBP70349.1"/>
    <property type="molecule type" value="Genomic_DNA"/>
</dbReference>
<name>A0A4C1Y706_EUMVA</name>
<dbReference type="AlphaFoldDB" id="A0A4C1Y706"/>
<accession>A0A4C1Y706</accession>